<keyword evidence="4" id="KW-1185">Reference proteome</keyword>
<dbReference type="Proteomes" id="UP000004994">
    <property type="component" value="Chromosome 10"/>
</dbReference>
<dbReference type="STRING" id="4081.A0A3Q7IIM1"/>
<dbReference type="Gramene" id="Solyc10g074827.1.1">
    <property type="protein sequence ID" value="Solyc10g074827.1.1"/>
    <property type="gene ID" value="Solyc10g074827.1"/>
</dbReference>
<feature type="domain" description="Reverse transcriptase Ty1/copia-type" evidence="2">
    <location>
        <begin position="237"/>
        <end position="293"/>
    </location>
</feature>
<dbReference type="AlphaFoldDB" id="A0A3Q7IIM1"/>
<feature type="region of interest" description="Disordered" evidence="1">
    <location>
        <begin position="1"/>
        <end position="54"/>
    </location>
</feature>
<dbReference type="SUPFAM" id="SSF56672">
    <property type="entry name" value="DNA/RNA polymerases"/>
    <property type="match status" value="1"/>
</dbReference>
<dbReference type="InterPro" id="IPR043502">
    <property type="entry name" value="DNA/RNA_pol_sf"/>
</dbReference>
<organism evidence="3">
    <name type="scientific">Solanum lycopersicum</name>
    <name type="common">Tomato</name>
    <name type="synonym">Lycopersicon esculentum</name>
    <dbReference type="NCBI Taxonomy" id="4081"/>
    <lineage>
        <taxon>Eukaryota</taxon>
        <taxon>Viridiplantae</taxon>
        <taxon>Streptophyta</taxon>
        <taxon>Embryophyta</taxon>
        <taxon>Tracheophyta</taxon>
        <taxon>Spermatophyta</taxon>
        <taxon>Magnoliopsida</taxon>
        <taxon>eudicotyledons</taxon>
        <taxon>Gunneridae</taxon>
        <taxon>Pentapetalae</taxon>
        <taxon>asterids</taxon>
        <taxon>lamiids</taxon>
        <taxon>Solanales</taxon>
        <taxon>Solanaceae</taxon>
        <taxon>Solanoideae</taxon>
        <taxon>Solaneae</taxon>
        <taxon>Solanum</taxon>
        <taxon>Solanum subgen. Lycopersicon</taxon>
    </lineage>
</organism>
<accession>A0A3Q7IIM1</accession>
<reference evidence="3" key="1">
    <citation type="journal article" date="2012" name="Nature">
        <title>The tomato genome sequence provides insights into fleshy fruit evolution.</title>
        <authorList>
            <consortium name="Tomato Genome Consortium"/>
        </authorList>
    </citation>
    <scope>NUCLEOTIDE SEQUENCE [LARGE SCALE GENOMIC DNA]</scope>
    <source>
        <strain evidence="3">cv. Heinz 1706</strain>
    </source>
</reference>
<evidence type="ECO:0000256" key="1">
    <source>
        <dbReference type="SAM" id="MobiDB-lite"/>
    </source>
</evidence>
<evidence type="ECO:0000259" key="2">
    <source>
        <dbReference type="Pfam" id="PF07727"/>
    </source>
</evidence>
<sequence>MAVNSSSEREIAGNGGAGSGSSSSGVIEGTTLYSNRNGASTSKSSTGSLYSGSTSNSYSGNATHGYSSQSEGYSGGASSSSFGNKSKKFLLQCEHCGCRGHIKDQCYKIVGYPADFKSKRKPLKSGVFANQAEHVYSNDSEVRGSTTQSAGVTNANSQSGAFFTPDQYKQILKMLTTHGHDSTAQSSVNVAAVNDAGNRWIIDTGATHHITSKLQTLINAKQVHTHTDSSVHLPDGKEIQMKFKMKDLGELMFFLGIEFSRSSEGILMTQRKYALELISDSGLGGAKLAGTPLEVNKKLTSLQYDEQVSNECIKSDRVLTDPTKYQRLVGRLLYLTMTRPDLAFSTQVLSQFMHCPKESHMEAALRVVRYIKEAPGLGLLMPTDNTTQLTAFCDSDWGACMETRRSVTGYLVKLGEGLISWKSKKQETVSRSSAEAEFRSMAACAAEKAGLEKCTSQPTPMAVSSSTNGADTPFADITHFRSLIGALQYLAITHPDIQFAVNRVAQRMHQPSEHDYHCLKRILRYIFGTLGRGLLIRPWDLELRGFSDSDWANDKNDRKYTSGFLVFLGPNLIS</sequence>
<dbReference type="PANTHER" id="PTHR11439">
    <property type="entry name" value="GAG-POL-RELATED RETROTRANSPOSON"/>
    <property type="match status" value="1"/>
</dbReference>
<protein>
    <recommendedName>
        <fullName evidence="2">Reverse transcriptase Ty1/copia-type domain-containing protein</fullName>
    </recommendedName>
</protein>
<dbReference type="EnsemblPlants" id="Solyc10g074827.1.1">
    <property type="protein sequence ID" value="Solyc10g074827.1.1"/>
    <property type="gene ID" value="Solyc10g074827.1"/>
</dbReference>
<evidence type="ECO:0000313" key="4">
    <source>
        <dbReference type="Proteomes" id="UP000004994"/>
    </source>
</evidence>
<dbReference type="PANTHER" id="PTHR11439:SF487">
    <property type="entry name" value="RNA-DIRECTED DNA POLYMERASE"/>
    <property type="match status" value="1"/>
</dbReference>
<feature type="compositionally biased region" description="Low complexity" evidence="1">
    <location>
        <begin position="38"/>
        <end position="54"/>
    </location>
</feature>
<reference evidence="3" key="2">
    <citation type="submission" date="2019-01" db="UniProtKB">
        <authorList>
            <consortium name="EnsemblPlants"/>
        </authorList>
    </citation>
    <scope>IDENTIFICATION</scope>
    <source>
        <strain evidence="3">cv. Heinz 1706</strain>
    </source>
</reference>
<dbReference type="Pfam" id="PF07727">
    <property type="entry name" value="RVT_2"/>
    <property type="match status" value="1"/>
</dbReference>
<dbReference type="InParanoid" id="A0A3Q7IIM1"/>
<name>A0A3Q7IIM1_SOLLC</name>
<evidence type="ECO:0000313" key="3">
    <source>
        <dbReference type="EnsemblPlants" id="Solyc10g074827.1.1"/>
    </source>
</evidence>
<proteinExistence type="predicted"/>
<dbReference type="InterPro" id="IPR013103">
    <property type="entry name" value="RVT_2"/>
</dbReference>
<dbReference type="CDD" id="cd09272">
    <property type="entry name" value="RNase_HI_RT_Ty1"/>
    <property type="match status" value="1"/>
</dbReference>